<evidence type="ECO:0000313" key="1">
    <source>
        <dbReference type="EMBL" id="BAK36499.1"/>
    </source>
</evidence>
<dbReference type="InterPro" id="IPR011013">
    <property type="entry name" value="Gal_mutarotase_sf_dom"/>
</dbReference>
<name>F5XN49_MICPN</name>
<accession>F5XN49</accession>
<evidence type="ECO:0000313" key="2">
    <source>
        <dbReference type="Proteomes" id="UP000007947"/>
    </source>
</evidence>
<proteinExistence type="predicted"/>
<dbReference type="OrthoDB" id="2528227at2"/>
<dbReference type="KEGG" id="mph:MLP_34850"/>
<gene>
    <name evidence="1" type="ordered locus">MLP_34850</name>
</gene>
<dbReference type="eggNOG" id="COG2017">
    <property type="taxonomic scope" value="Bacteria"/>
</dbReference>
<keyword evidence="2" id="KW-1185">Reference proteome</keyword>
<dbReference type="AlphaFoldDB" id="F5XN49"/>
<dbReference type="InterPro" id="IPR014718">
    <property type="entry name" value="GH-type_carb-bd"/>
</dbReference>
<sequence length="322" mass="35821">MPDLEELVVRGWEVLRLTSDSLVVELVPALGGTVTSLRRRADDLELLWQTPWGLRRRQAIELPGSTEVTRYTNSPGGWHPVFPNGGDGTSVHGAEWGFDGEARVTWLDWRLTGDSLVLQGRLTRSPFELTREVTLRDDQVTVADTVVNVGAEHIDVMWGQQIAFGAGLLGPDTVVHSGCTTVRPDGRLATSASYDDLLPWPRAYGRHGLVNLRGIGDGPETRMAYLCDFADASIRVQRPSAGLSVELQWDEFSWPHVWYELETGARKGFPWYGTGRYLAFTPCSSWPAHGLHDARRVSSTLMRIHEGGERTSYLRVRVQSTG</sequence>
<protein>
    <recommendedName>
        <fullName evidence="3">Aldose 1-epimerase family protein</fullName>
    </recommendedName>
</protein>
<dbReference type="Gene3D" id="2.70.98.10">
    <property type="match status" value="1"/>
</dbReference>
<dbReference type="HOGENOM" id="CLU_064673_0_0_11"/>
<dbReference type="GO" id="GO:0030246">
    <property type="term" value="F:carbohydrate binding"/>
    <property type="evidence" value="ECO:0007669"/>
    <property type="project" value="InterPro"/>
</dbReference>
<dbReference type="GO" id="GO:0005975">
    <property type="term" value="P:carbohydrate metabolic process"/>
    <property type="evidence" value="ECO:0007669"/>
    <property type="project" value="InterPro"/>
</dbReference>
<dbReference type="GO" id="GO:0003824">
    <property type="term" value="F:catalytic activity"/>
    <property type="evidence" value="ECO:0007669"/>
    <property type="project" value="InterPro"/>
</dbReference>
<reference evidence="1 2" key="1">
    <citation type="submission" date="2011-05" db="EMBL/GenBank/DDBJ databases">
        <title>Whole genome sequence of Microlunatus phosphovorus NM-1.</title>
        <authorList>
            <person name="Hosoyama A."/>
            <person name="Sasaki K."/>
            <person name="Harada T."/>
            <person name="Igarashi R."/>
            <person name="Kawakoshi A."/>
            <person name="Sasagawa M."/>
            <person name="Fukada J."/>
            <person name="Nakamura S."/>
            <person name="Katano Y."/>
            <person name="Hanada S."/>
            <person name="Kamagata Y."/>
            <person name="Nakamura N."/>
            <person name="Yamazaki S."/>
            <person name="Fujita N."/>
        </authorList>
    </citation>
    <scope>NUCLEOTIDE SEQUENCE [LARGE SCALE GENOMIC DNA]</scope>
    <source>
        <strain evidence="2">ATCC 700054 / DSM 10555 / JCM 9379 / NBRC 101784 / NCIMB 13414 / VKM Ac-1990 / NM-1</strain>
    </source>
</reference>
<dbReference type="STRING" id="1032480.MLP_34850"/>
<dbReference type="EMBL" id="AP012204">
    <property type="protein sequence ID" value="BAK36499.1"/>
    <property type="molecule type" value="Genomic_DNA"/>
</dbReference>
<evidence type="ECO:0008006" key="3">
    <source>
        <dbReference type="Google" id="ProtNLM"/>
    </source>
</evidence>
<dbReference type="Proteomes" id="UP000007947">
    <property type="component" value="Chromosome"/>
</dbReference>
<dbReference type="SUPFAM" id="SSF74650">
    <property type="entry name" value="Galactose mutarotase-like"/>
    <property type="match status" value="1"/>
</dbReference>
<dbReference type="RefSeq" id="WP_013864355.1">
    <property type="nucleotide sequence ID" value="NC_015635.1"/>
</dbReference>
<organism evidence="1 2">
    <name type="scientific">Microlunatus phosphovorus (strain ATCC 700054 / DSM 10555 / JCM 9379 / NBRC 101784 / NCIMB 13414 / VKM Ac-1990 / NM-1)</name>
    <dbReference type="NCBI Taxonomy" id="1032480"/>
    <lineage>
        <taxon>Bacteria</taxon>
        <taxon>Bacillati</taxon>
        <taxon>Actinomycetota</taxon>
        <taxon>Actinomycetes</taxon>
        <taxon>Propionibacteriales</taxon>
        <taxon>Propionibacteriaceae</taxon>
        <taxon>Microlunatus</taxon>
    </lineage>
</organism>